<keyword evidence="6 9" id="KW-0067">ATP-binding</keyword>
<dbReference type="RefSeq" id="XP_050560537.1">
    <property type="nucleotide sequence ID" value="XM_050704580.1"/>
</dbReference>
<evidence type="ECO:0000256" key="9">
    <source>
        <dbReference type="PROSITE-ProRule" id="PRU10141"/>
    </source>
</evidence>
<dbReference type="GO" id="GO:0002009">
    <property type="term" value="P:morphogenesis of an epithelium"/>
    <property type="evidence" value="ECO:0007669"/>
    <property type="project" value="UniProtKB-ARBA"/>
</dbReference>
<dbReference type="Pfam" id="PF07714">
    <property type="entry name" value="PK_Tyr_Ser-Thr"/>
    <property type="match status" value="1"/>
</dbReference>
<dbReference type="InterPro" id="IPR001245">
    <property type="entry name" value="Ser-Thr/Tyr_kinase_cat_dom"/>
</dbReference>
<keyword evidence="12" id="KW-1185">Reference proteome</keyword>
<dbReference type="PRINTS" id="PR00109">
    <property type="entry name" value="TYRKINASE"/>
</dbReference>
<organism evidence="12 13">
    <name type="scientific">Spodoptera frugiperda</name>
    <name type="common">Fall armyworm</name>
    <dbReference type="NCBI Taxonomy" id="7108"/>
    <lineage>
        <taxon>Eukaryota</taxon>
        <taxon>Metazoa</taxon>
        <taxon>Ecdysozoa</taxon>
        <taxon>Arthropoda</taxon>
        <taxon>Hexapoda</taxon>
        <taxon>Insecta</taxon>
        <taxon>Pterygota</taxon>
        <taxon>Neoptera</taxon>
        <taxon>Endopterygota</taxon>
        <taxon>Lepidoptera</taxon>
        <taxon>Glossata</taxon>
        <taxon>Ditrysia</taxon>
        <taxon>Noctuoidea</taxon>
        <taxon>Noctuidae</taxon>
        <taxon>Amphipyrinae</taxon>
        <taxon>Spodoptera</taxon>
    </lineage>
</organism>
<dbReference type="InterPro" id="IPR049587">
    <property type="entry name" value="TNK-like_SAM"/>
</dbReference>
<dbReference type="SMART" id="SM00219">
    <property type="entry name" value="TyrKc"/>
    <property type="match status" value="1"/>
</dbReference>
<evidence type="ECO:0000256" key="6">
    <source>
        <dbReference type="ARBA" id="ARBA00022840"/>
    </source>
</evidence>
<keyword evidence="4 9" id="KW-0547">Nucleotide-binding</keyword>
<evidence type="ECO:0000256" key="3">
    <source>
        <dbReference type="ARBA" id="ARBA00022679"/>
    </source>
</evidence>
<sequence>MESTSVFEDRENLNDFLEEAELQQYYELFRDILKVTKVSQLKFVLTEDLVQIGLSRPEQRRYKKIYSKYFPNPYISKIRKMLKPSRKRDQNLHGHTSIPLEMQPVFENNVKVPTKHIISIEDITINKELGMGQFGVVQQGTWTTGNQRLQVAIKCLGHERMTSNSTEFLKEAAVMHSIEHPNIVRLYGVVLHLDSLMLVTELAPLRSLLECLREVSLRLNFPVPNLCEFAEQICDGMSYLESKRLIHRDLAARNILVFSKDRVKISDFGLSRALGVGKDYYQTNYNVNLKLPVAWCAPECILFLRFTSASDVWAFGVCLWEMFTYGFQPWAAFSGQQILEAIDAPNFQRLERPECCPEAYYTTMLECWAHDFNNRPKFKDLSAKLASIRPEQVQATVNFQKPEDGRRNTFLEYKSGQVITVLGKETMTKCPLWYGVLPGGACGMFDPTHTKPYTPPEPPRQVVTPYKPSEDLEQVPLINPNSPSHLTGASGTTPYPMLASNKPDTRTDADEVDLSCDVKTRSLKKNRTLSEPTTSKGILSKVRSATLGRSHKGDNSTVPKTDEVHEYHEISDTDTEGTAASLSKSERLALRPESLEVLKSTTDFSQSLLDELDSMFKNLETRKKEDTGVPSRLPEPSTRPHTLTKSERKKGFSTTTMKPMSAHDERNLDTAIAMANEITSKSMNDLEEKTPHSPSERKFNFRFGRSGHHSNQNQEPEREQSTGFQPRRNFSEEAKSVPDLAASLTEESKLAYTSLIEEPTPSTSLMTQIAKEAGGILKAATIPKPARTTLVQFNSRTVGSPHHTRLPISERHTEDTTFNVLPLPPRTTKPKLVDKPRHVRRYPLKLIEEPKPVTVPQQRPLNIYQNTKTHSKDTTKPDECKSEDVVDTAKDTNPFISTPGTSGANPFGCYLDNEHDDDETELDLHVESDTDSEEETHTKLAKESKDHVSVEDLLEFADQKPCGRQRGVESDEVRIMSKVLKDEASQELCLEALELSGWNVHNAIKLVRVKVSVGTDVSFDKCHEQLQKTNGDIVKAVSMMVSLE</sequence>
<keyword evidence="5" id="KW-0418">Kinase</keyword>
<evidence type="ECO:0000313" key="12">
    <source>
        <dbReference type="Proteomes" id="UP000829999"/>
    </source>
</evidence>
<keyword evidence="3" id="KW-0808">Transferase</keyword>
<evidence type="ECO:0000256" key="10">
    <source>
        <dbReference type="SAM" id="MobiDB-lite"/>
    </source>
</evidence>
<protein>
    <recommendedName>
        <fullName evidence="1">non-specific protein-tyrosine kinase</fullName>
        <ecNumber evidence="1">2.7.10.2</ecNumber>
    </recommendedName>
</protein>
<evidence type="ECO:0000256" key="8">
    <source>
        <dbReference type="ARBA" id="ARBA00047899"/>
    </source>
</evidence>
<dbReference type="InterPro" id="IPR000719">
    <property type="entry name" value="Prot_kinase_dom"/>
</dbReference>
<dbReference type="EC" id="2.7.10.2" evidence="1"/>
<dbReference type="GO" id="GO:0005524">
    <property type="term" value="F:ATP binding"/>
    <property type="evidence" value="ECO:0007669"/>
    <property type="project" value="UniProtKB-UniRule"/>
</dbReference>
<keyword evidence="2" id="KW-0728">SH3 domain</keyword>
<feature type="domain" description="Protein kinase" evidence="11">
    <location>
        <begin position="123"/>
        <end position="388"/>
    </location>
</feature>
<dbReference type="GeneID" id="118262048"/>
<dbReference type="FunFam" id="1.10.510.10:FF:000521">
    <property type="entry name" value="Tyrosine-protein kinase pr2"/>
    <property type="match status" value="1"/>
</dbReference>
<keyword evidence="7" id="KW-0829">Tyrosine-protein kinase</keyword>
<feature type="region of interest" description="Disordered" evidence="10">
    <location>
        <begin position="683"/>
        <end position="728"/>
    </location>
</feature>
<evidence type="ECO:0000256" key="7">
    <source>
        <dbReference type="ARBA" id="ARBA00023137"/>
    </source>
</evidence>
<feature type="compositionally biased region" description="Polar residues" evidence="10">
    <location>
        <begin position="479"/>
        <end position="493"/>
    </location>
</feature>
<feature type="binding site" evidence="9">
    <location>
        <position position="154"/>
    </location>
    <ligand>
        <name>ATP</name>
        <dbReference type="ChEBI" id="CHEBI:30616"/>
    </ligand>
</feature>
<dbReference type="InterPro" id="IPR020635">
    <property type="entry name" value="Tyr_kinase_cat_dom"/>
</dbReference>
<dbReference type="CDD" id="cd09539">
    <property type="entry name" value="SAM_TNK-like"/>
    <property type="match status" value="1"/>
</dbReference>
<dbReference type="PANTHER" id="PTHR24418">
    <property type="entry name" value="TYROSINE-PROTEIN KINASE"/>
    <property type="match status" value="1"/>
</dbReference>
<evidence type="ECO:0000256" key="4">
    <source>
        <dbReference type="ARBA" id="ARBA00022741"/>
    </source>
</evidence>
<dbReference type="PROSITE" id="PS00107">
    <property type="entry name" value="PROTEIN_KINASE_ATP"/>
    <property type="match status" value="1"/>
</dbReference>
<evidence type="ECO:0000256" key="2">
    <source>
        <dbReference type="ARBA" id="ARBA00022443"/>
    </source>
</evidence>
<reference evidence="13" key="1">
    <citation type="submission" date="2025-08" db="UniProtKB">
        <authorList>
            <consortium name="RefSeq"/>
        </authorList>
    </citation>
    <scope>IDENTIFICATION</scope>
    <source>
        <tissue evidence="13">Whole larval tissue</tissue>
    </source>
</reference>
<dbReference type="InterPro" id="IPR008266">
    <property type="entry name" value="Tyr_kinase_AS"/>
</dbReference>
<proteinExistence type="predicted"/>
<dbReference type="GO" id="GO:0004715">
    <property type="term" value="F:non-membrane spanning protein tyrosine kinase activity"/>
    <property type="evidence" value="ECO:0007669"/>
    <property type="project" value="UniProtKB-EC"/>
</dbReference>
<dbReference type="SUPFAM" id="SSF56112">
    <property type="entry name" value="Protein kinase-like (PK-like)"/>
    <property type="match status" value="1"/>
</dbReference>
<evidence type="ECO:0000256" key="1">
    <source>
        <dbReference type="ARBA" id="ARBA00011903"/>
    </source>
</evidence>
<feature type="region of interest" description="Disordered" evidence="10">
    <location>
        <begin position="622"/>
        <end position="665"/>
    </location>
</feature>
<evidence type="ECO:0000256" key="5">
    <source>
        <dbReference type="ARBA" id="ARBA00022777"/>
    </source>
</evidence>
<dbReference type="GO" id="GO:0004674">
    <property type="term" value="F:protein serine/threonine kinase activity"/>
    <property type="evidence" value="ECO:0007669"/>
    <property type="project" value="UniProtKB-EC"/>
</dbReference>
<comment type="catalytic activity">
    <reaction evidence="8">
        <text>L-threonyl-[protein] + ATP = O-phospho-L-threonyl-[protein] + ADP + H(+)</text>
        <dbReference type="Rhea" id="RHEA:46608"/>
        <dbReference type="Rhea" id="RHEA-COMP:11060"/>
        <dbReference type="Rhea" id="RHEA-COMP:11605"/>
        <dbReference type="ChEBI" id="CHEBI:15378"/>
        <dbReference type="ChEBI" id="CHEBI:30013"/>
        <dbReference type="ChEBI" id="CHEBI:30616"/>
        <dbReference type="ChEBI" id="CHEBI:61977"/>
        <dbReference type="ChEBI" id="CHEBI:456216"/>
        <dbReference type="EC" id="2.7.11.1"/>
    </reaction>
</comment>
<dbReference type="CTD" id="36442"/>
<dbReference type="Pfam" id="PF22931">
    <property type="entry name" value="SAM_TNK"/>
    <property type="match status" value="1"/>
</dbReference>
<feature type="region of interest" description="Disordered" evidence="10">
    <location>
        <begin position="473"/>
        <end position="510"/>
    </location>
</feature>
<gene>
    <name evidence="13" type="primary">LOC118262048</name>
</gene>
<accession>A0A9R0F4S8</accession>
<dbReference type="Gene3D" id="3.30.200.20">
    <property type="entry name" value="Phosphorylase Kinase, domain 1"/>
    <property type="match status" value="1"/>
</dbReference>
<dbReference type="AlphaFoldDB" id="A0A9R0F4S8"/>
<dbReference type="InterPro" id="IPR050198">
    <property type="entry name" value="Non-receptor_tyrosine_kinases"/>
</dbReference>
<dbReference type="PROSITE" id="PS00109">
    <property type="entry name" value="PROTEIN_KINASE_TYR"/>
    <property type="match status" value="1"/>
</dbReference>
<evidence type="ECO:0000259" key="11">
    <source>
        <dbReference type="PROSITE" id="PS50011"/>
    </source>
</evidence>
<dbReference type="Gene3D" id="1.10.510.10">
    <property type="entry name" value="Transferase(Phosphotransferase) domain 1"/>
    <property type="match status" value="1"/>
</dbReference>
<feature type="compositionally biased region" description="Basic and acidic residues" evidence="10">
    <location>
        <begin position="684"/>
        <end position="699"/>
    </location>
</feature>
<evidence type="ECO:0000313" key="13">
    <source>
        <dbReference type="RefSeq" id="XP_050560537.1"/>
    </source>
</evidence>
<dbReference type="InterPro" id="IPR011009">
    <property type="entry name" value="Kinase-like_dom_sf"/>
</dbReference>
<dbReference type="Proteomes" id="UP000829999">
    <property type="component" value="Chromosome 25"/>
</dbReference>
<dbReference type="InterPro" id="IPR055175">
    <property type="entry name" value="ACK/TNK-like_SAM"/>
</dbReference>
<dbReference type="PROSITE" id="PS50011">
    <property type="entry name" value="PROTEIN_KINASE_DOM"/>
    <property type="match status" value="1"/>
</dbReference>
<dbReference type="InterPro" id="IPR017441">
    <property type="entry name" value="Protein_kinase_ATP_BS"/>
</dbReference>
<name>A0A9R0F4S8_SPOFR</name>